<accession>A0A1Q9BUP4</accession>
<dbReference type="AlphaFoldDB" id="A0A1Q9BUP4"/>
<reference evidence="1 2" key="1">
    <citation type="submission" date="2016-02" db="EMBL/GenBank/DDBJ databases">
        <title>Genome analysis of coral dinoflagellate symbionts highlights evolutionary adaptations to a symbiotic lifestyle.</title>
        <authorList>
            <person name="Aranda M."/>
            <person name="Li Y."/>
            <person name="Liew Y.J."/>
            <person name="Baumgarten S."/>
            <person name="Simakov O."/>
            <person name="Wilson M."/>
            <person name="Piel J."/>
            <person name="Ashoor H."/>
            <person name="Bougouffa S."/>
            <person name="Bajic V.B."/>
            <person name="Ryu T."/>
            <person name="Ravasi T."/>
            <person name="Bayer T."/>
            <person name="Micklem G."/>
            <person name="Kim H."/>
            <person name="Bhak J."/>
            <person name="Lajeunesse T.C."/>
            <person name="Voolstra C.R."/>
        </authorList>
    </citation>
    <scope>NUCLEOTIDE SEQUENCE [LARGE SCALE GENOMIC DNA]</scope>
    <source>
        <strain evidence="1 2">CCMP2467</strain>
    </source>
</reference>
<dbReference type="EMBL" id="LSRX01003907">
    <property type="protein sequence ID" value="OLP74320.1"/>
    <property type="molecule type" value="Genomic_DNA"/>
</dbReference>
<evidence type="ECO:0000313" key="1">
    <source>
        <dbReference type="EMBL" id="OLP74320.1"/>
    </source>
</evidence>
<evidence type="ECO:0000313" key="2">
    <source>
        <dbReference type="Proteomes" id="UP000186817"/>
    </source>
</evidence>
<comment type="caution">
    <text evidence="1">The sequence shown here is derived from an EMBL/GenBank/DDBJ whole genome shotgun (WGS) entry which is preliminary data.</text>
</comment>
<organism evidence="1 2">
    <name type="scientific">Symbiodinium microadriaticum</name>
    <name type="common">Dinoflagellate</name>
    <name type="synonym">Zooxanthella microadriatica</name>
    <dbReference type="NCBI Taxonomy" id="2951"/>
    <lineage>
        <taxon>Eukaryota</taxon>
        <taxon>Sar</taxon>
        <taxon>Alveolata</taxon>
        <taxon>Dinophyceae</taxon>
        <taxon>Suessiales</taxon>
        <taxon>Symbiodiniaceae</taxon>
        <taxon>Symbiodinium</taxon>
    </lineage>
</organism>
<gene>
    <name evidence="1" type="ORF">AK812_SmicGene46174</name>
</gene>
<protein>
    <submittedName>
        <fullName evidence="1">Uncharacterized protein</fullName>
    </submittedName>
</protein>
<feature type="non-terminal residue" evidence="1">
    <location>
        <position position="1"/>
    </location>
</feature>
<sequence length="76" mass="8451">VSAPARLWEICRYASGRPPPHHGFLTVDAPSPWQLATWRPPRRPPLAPAWLDALGPRMEATYADRSGCSHFDSDEG</sequence>
<name>A0A1Q9BUP4_SYMMI</name>
<keyword evidence="2" id="KW-1185">Reference proteome</keyword>
<dbReference type="Proteomes" id="UP000186817">
    <property type="component" value="Unassembled WGS sequence"/>
</dbReference>
<proteinExistence type="predicted"/>